<dbReference type="Pfam" id="PF22530">
    <property type="entry name" value="Terminase-T7_RNaseH-like"/>
    <property type="match status" value="1"/>
</dbReference>
<proteinExistence type="predicted"/>
<dbReference type="Gene3D" id="3.40.50.300">
    <property type="entry name" value="P-loop containing nucleotide triphosphate hydrolases"/>
    <property type="match status" value="1"/>
</dbReference>
<evidence type="ECO:0000313" key="2">
    <source>
        <dbReference type="EMBL" id="QEG09767.1"/>
    </source>
</evidence>
<dbReference type="SUPFAM" id="SSF52540">
    <property type="entry name" value="P-loop containing nucleoside triphosphate hydrolases"/>
    <property type="match status" value="1"/>
</dbReference>
<dbReference type="Proteomes" id="UP000325277">
    <property type="component" value="Segment"/>
</dbReference>
<reference evidence="3" key="1">
    <citation type="submission" date="2019-05" db="EMBL/GenBank/DDBJ databases">
        <title>The Complete Genome of Stenotrophomonas maltophilia Podophage Ponderosa.</title>
        <authorList>
            <person name="Marquez A."/>
            <person name="Newkirk H."/>
            <person name="Moreland R."/>
            <person name="Gonzalez C."/>
            <person name="Liu M."/>
            <person name="Ramsey J."/>
        </authorList>
    </citation>
    <scope>NUCLEOTIDE SEQUENCE [LARGE SCALE GENOMIC DNA]</scope>
</reference>
<dbReference type="InterPro" id="IPR047987">
    <property type="entry name" value="Gp19-like_virus"/>
</dbReference>
<dbReference type="InterPro" id="IPR027417">
    <property type="entry name" value="P-loop_NTPase"/>
</dbReference>
<sequence>MSADNNWRVESLAALQEHYASFAVFLRDIMWFLGGWKPTWLQYDIANYLQYGPNDLMVQAQRGEAKSTITAIFAVWCIMMNPKYRVLIVSAGGKQANEIANLVTKIIMFWDPLECIRPDKSAGDRTSVEAFDVHYSLKGVDKSPSVACIGITGNLPGKRADLLIADDIESPKNSMTAGNREMLLTLSLEFSAIASGQPGIPPRIVYLGTPQTSESIYNTLPGRGFDVRIWPGRFPTIAELPNYGPHLAPQIRNAIEAEPSLQFGGGMAGDMGKPTDPDMFDEEMLQRKFADRGASSFQLNYMLNTKLMDAMRFPLKTENIIVMPGSPTGKVPSVLNRGIGAAMQKVYQSSGLAYTFAQPMIDHENVTYVPFDGIHMQVDPAGGGANGDETGFAITAYANSTIYVLAIGGIPGGYGDEQMLMLAKLADKFKVNTISIEKNYGYGAFAKVWLPILHKEWKGTILEPYVGGQKETRMIGTLEPIMGRGSLVFYESAIDMDHDLTEPYNTTGHRKVYSVLHQLTKLQNVKRCLKHDDRLDALEGSVRYWMDRLKLDQHRAKAIEDAKAYQKWLDDPVGWSKNQRPLVVKAGNTSNKYF</sequence>
<dbReference type="NCBIfam" id="NF033889">
    <property type="entry name" value="termin_lrg_T7"/>
    <property type="match status" value="1"/>
</dbReference>
<keyword evidence="3" id="KW-1185">Reference proteome</keyword>
<organism evidence="2 3">
    <name type="scientific">Stenotrophomonas phage Ponderosa</name>
    <dbReference type="NCBI Taxonomy" id="2591103"/>
    <lineage>
        <taxon>Viruses</taxon>
        <taxon>Duplodnaviria</taxon>
        <taxon>Heunggongvirae</taxon>
        <taxon>Uroviricota</taxon>
        <taxon>Caudoviricetes</taxon>
        <taxon>Autographivirales</taxon>
        <taxon>Autonotataviridae</taxon>
        <taxon>Gujervirinae</taxon>
        <taxon>Ponderosavirus</taxon>
        <taxon>Ponderosavirus ponderosa</taxon>
    </lineage>
</organism>
<protein>
    <submittedName>
        <fullName evidence="2">Terminase large subunit</fullName>
    </submittedName>
</protein>
<gene>
    <name evidence="2" type="ORF">CPT_Ponderosa_050</name>
</gene>
<dbReference type="InterPro" id="IPR054762">
    <property type="entry name" value="Gp19_RNaseH-like"/>
</dbReference>
<evidence type="ECO:0000313" key="3">
    <source>
        <dbReference type="Proteomes" id="UP000325277"/>
    </source>
</evidence>
<feature type="domain" description="Terminase large subunit ribonuclease H-like" evidence="1">
    <location>
        <begin position="378"/>
        <end position="487"/>
    </location>
</feature>
<dbReference type="EMBL" id="MK903280">
    <property type="protein sequence ID" value="QEG09767.1"/>
    <property type="molecule type" value="Genomic_DNA"/>
</dbReference>
<name>A0A5B9N6A1_9CAUD</name>
<evidence type="ECO:0000259" key="1">
    <source>
        <dbReference type="Pfam" id="PF22530"/>
    </source>
</evidence>
<accession>A0A5B9N6A1</accession>